<name>A0A6N3T3W2_9PROT</name>
<evidence type="ECO:0000313" key="1">
    <source>
        <dbReference type="EMBL" id="GAN62259.1"/>
    </source>
</evidence>
<evidence type="ECO:0000313" key="4">
    <source>
        <dbReference type="Proteomes" id="UP000321104"/>
    </source>
</evidence>
<gene>
    <name evidence="1" type="ORF">Abin_006_249</name>
    <name evidence="2" type="ORF">AIN02nite_02520</name>
</gene>
<evidence type="ECO:0000313" key="2">
    <source>
        <dbReference type="EMBL" id="GEN02227.1"/>
    </source>
</evidence>
<dbReference type="EMBL" id="BAMW01000006">
    <property type="protein sequence ID" value="GAN62259.1"/>
    <property type="molecule type" value="Genomic_DNA"/>
</dbReference>
<comment type="caution">
    <text evidence="2">The sequence shown here is derived from an EMBL/GenBank/DDBJ whole genome shotgun (WGS) entry which is preliminary data.</text>
</comment>
<dbReference type="EMBL" id="BJXQ01000001">
    <property type="protein sequence ID" value="GEN02227.1"/>
    <property type="molecule type" value="Genomic_DNA"/>
</dbReference>
<dbReference type="Proteomes" id="UP000032673">
    <property type="component" value="Unassembled WGS sequence"/>
</dbReference>
<dbReference type="Proteomes" id="UP000321104">
    <property type="component" value="Unassembled WGS sequence"/>
</dbReference>
<keyword evidence="3" id="KW-1185">Reference proteome</keyword>
<proteinExistence type="predicted"/>
<reference evidence="2 4" key="2">
    <citation type="submission" date="2019-07" db="EMBL/GenBank/DDBJ databases">
        <title>Whole genome shotgun sequence of Acetobacter indonesiensis NBRC 16471.</title>
        <authorList>
            <person name="Hosoyama A."/>
            <person name="Uohara A."/>
            <person name="Ohji S."/>
            <person name="Ichikawa N."/>
        </authorList>
    </citation>
    <scope>NUCLEOTIDE SEQUENCE [LARGE SCALE GENOMIC DNA]</scope>
    <source>
        <strain evidence="2 4">NBRC 16471</strain>
    </source>
</reference>
<sequence length="93" mass="10037">MLQRPVSTSALTINRTDSGHTAAFTASFFSYEEADTAIVLSHPDYTVGSGITPDLLTLPKQALAGLQQKILPLTAGRELHPALRTSHPPEKRL</sequence>
<reference evidence="1 3" key="1">
    <citation type="submission" date="2012-11" db="EMBL/GenBank/DDBJ databases">
        <title>Whole genome sequence of Acetobacter indonesiensis 5H-1.</title>
        <authorList>
            <person name="Azuma Y."/>
            <person name="Higashiura N."/>
            <person name="Hirakawa H."/>
            <person name="Matsushita K."/>
        </authorList>
    </citation>
    <scope>NUCLEOTIDE SEQUENCE [LARGE SCALE GENOMIC DNA]</scope>
    <source>
        <strain evidence="1 3">5H-1</strain>
    </source>
</reference>
<organism evidence="2 4">
    <name type="scientific">Acetobacter indonesiensis</name>
    <dbReference type="NCBI Taxonomy" id="104101"/>
    <lineage>
        <taxon>Bacteria</taxon>
        <taxon>Pseudomonadati</taxon>
        <taxon>Pseudomonadota</taxon>
        <taxon>Alphaproteobacteria</taxon>
        <taxon>Acetobacterales</taxon>
        <taxon>Acetobacteraceae</taxon>
        <taxon>Acetobacter</taxon>
    </lineage>
</organism>
<evidence type="ECO:0000313" key="3">
    <source>
        <dbReference type="Proteomes" id="UP000032673"/>
    </source>
</evidence>
<protein>
    <submittedName>
        <fullName evidence="2">Uncharacterized protein</fullName>
    </submittedName>
</protein>
<dbReference type="AlphaFoldDB" id="A0A6N3T3W2"/>
<accession>A0A6N3T3W2</accession>